<keyword evidence="1" id="KW-0378">Hydrolase</keyword>
<dbReference type="GO" id="GO:0004651">
    <property type="term" value="F:polynucleotide 5'-phosphatase activity"/>
    <property type="evidence" value="ECO:0000318"/>
    <property type="project" value="GO_Central"/>
</dbReference>
<dbReference type="SUPFAM" id="SSF52799">
    <property type="entry name" value="(Phosphotyrosine protein) phosphatases II"/>
    <property type="match status" value="1"/>
</dbReference>
<name>A0A9J7L2F9_BRAFL</name>
<evidence type="ECO:0000256" key="1">
    <source>
        <dbReference type="ARBA" id="ARBA00022801"/>
    </source>
</evidence>
<dbReference type="GeneID" id="118414336"/>
<dbReference type="GO" id="GO:0004721">
    <property type="term" value="F:phosphoprotein phosphatase activity"/>
    <property type="evidence" value="ECO:0007669"/>
    <property type="project" value="UniProtKB-KW"/>
</dbReference>
<dbReference type="OrthoDB" id="200924at2759"/>
<evidence type="ECO:0000256" key="3">
    <source>
        <dbReference type="SAM" id="MobiDB-lite"/>
    </source>
</evidence>
<dbReference type="PANTHER" id="PTHR10367">
    <property type="entry name" value="MRNA-CAPPING ENZYME"/>
    <property type="match status" value="1"/>
</dbReference>
<organism evidence="6 7">
    <name type="scientific">Branchiostoma floridae</name>
    <name type="common">Florida lancelet</name>
    <name type="synonym">Amphioxus</name>
    <dbReference type="NCBI Taxonomy" id="7739"/>
    <lineage>
        <taxon>Eukaryota</taxon>
        <taxon>Metazoa</taxon>
        <taxon>Chordata</taxon>
        <taxon>Cephalochordata</taxon>
        <taxon>Leptocardii</taxon>
        <taxon>Amphioxiformes</taxon>
        <taxon>Branchiostomatidae</taxon>
        <taxon>Branchiostoma</taxon>
    </lineage>
</organism>
<keyword evidence="6" id="KW-1185">Reference proteome</keyword>
<dbReference type="InterPro" id="IPR051029">
    <property type="entry name" value="mRNA_Capping_Enz/RNA_Phosphat"/>
</dbReference>
<dbReference type="Pfam" id="PF00782">
    <property type="entry name" value="DSPc"/>
    <property type="match status" value="1"/>
</dbReference>
<proteinExistence type="predicted"/>
<evidence type="ECO:0000259" key="5">
    <source>
        <dbReference type="PROSITE" id="PS50056"/>
    </source>
</evidence>
<reference evidence="6" key="1">
    <citation type="journal article" date="2020" name="Nat. Ecol. Evol.">
        <title>Deeply conserved synteny resolves early events in vertebrate evolution.</title>
        <authorList>
            <person name="Simakov O."/>
            <person name="Marletaz F."/>
            <person name="Yue J.X."/>
            <person name="O'Connell B."/>
            <person name="Jenkins J."/>
            <person name="Brandt A."/>
            <person name="Calef R."/>
            <person name="Tung C.H."/>
            <person name="Huang T.K."/>
            <person name="Schmutz J."/>
            <person name="Satoh N."/>
            <person name="Yu J.K."/>
            <person name="Putnam N.H."/>
            <person name="Green R.E."/>
            <person name="Rokhsar D.S."/>
        </authorList>
    </citation>
    <scope>NUCLEOTIDE SEQUENCE [LARGE SCALE GENOMIC DNA]</scope>
    <source>
        <strain evidence="6">S238N-H82</strain>
    </source>
</reference>
<accession>A0A9J7L2F9</accession>
<feature type="domain" description="Tyrosine-protein phosphatase" evidence="4">
    <location>
        <begin position="25"/>
        <end position="183"/>
    </location>
</feature>
<evidence type="ECO:0000256" key="2">
    <source>
        <dbReference type="ARBA" id="ARBA00022912"/>
    </source>
</evidence>
<dbReference type="PANTHER" id="PTHR10367:SF9">
    <property type="entry name" value="DUAL-SPECIFICITY PHOSPHATASE 11 (RNA_RNP COMPLEX 1-INTERACTING)"/>
    <property type="match status" value="1"/>
</dbReference>
<feature type="domain" description="Tyrosine specific protein phosphatases" evidence="5">
    <location>
        <begin position="104"/>
        <end position="172"/>
    </location>
</feature>
<dbReference type="AlphaFoldDB" id="A0A9J7L2F9"/>
<keyword evidence="2" id="KW-0904">Protein phosphatase</keyword>
<dbReference type="OMA" id="ANPDNDK"/>
<evidence type="ECO:0000313" key="7">
    <source>
        <dbReference type="RefSeq" id="XP_035674215.1"/>
    </source>
</evidence>
<gene>
    <name evidence="7" type="primary">LOC118414336</name>
</gene>
<dbReference type="InterPro" id="IPR000340">
    <property type="entry name" value="Dual-sp_phosphatase_cat-dom"/>
</dbReference>
<dbReference type="Proteomes" id="UP000001554">
    <property type="component" value="Chromosome 4"/>
</dbReference>
<dbReference type="PROSITE" id="PS50054">
    <property type="entry name" value="TYR_PHOSPHATASE_DUAL"/>
    <property type="match status" value="1"/>
</dbReference>
<reference evidence="7" key="2">
    <citation type="submission" date="2025-08" db="UniProtKB">
        <authorList>
            <consortium name="RefSeq"/>
        </authorList>
    </citation>
    <scope>IDENTIFICATION</scope>
    <source>
        <strain evidence="7">S238N-H82</strain>
        <tissue evidence="7">Testes</tissue>
    </source>
</reference>
<dbReference type="KEGG" id="bfo:118414336"/>
<dbReference type="PROSITE" id="PS50056">
    <property type="entry name" value="TYR_PHOSPHATASE_2"/>
    <property type="match status" value="1"/>
</dbReference>
<dbReference type="PROSITE" id="PS00383">
    <property type="entry name" value="TYR_PHOSPHATASE_1"/>
    <property type="match status" value="1"/>
</dbReference>
<dbReference type="RefSeq" id="XP_035674215.1">
    <property type="nucleotide sequence ID" value="XM_035818322.1"/>
</dbReference>
<dbReference type="InterPro" id="IPR020422">
    <property type="entry name" value="TYR_PHOSPHATASE_DUAL_dom"/>
</dbReference>
<feature type="region of interest" description="Disordered" evidence="3">
    <location>
        <begin position="181"/>
        <end position="235"/>
    </location>
</feature>
<dbReference type="InterPro" id="IPR016130">
    <property type="entry name" value="Tyr_Pase_AS"/>
</dbReference>
<sequence length="330" mass="38983">MPPRSIPDRWLDYSPMGRQMEGTRFISFKVPLKVGICSNLPSEDSFTVPDMIQGISDQGGRLGLVIDLTFTTRYYNKQDIIKAGIKYEKIFTAGKEVPSDDVVQEFASIVHNFETENKDDSLIGVHCTHGVNRTGYLVCRYLIDYKHFTAEKAIAAFNKARGHDLERENYLEHLQQRSALVQSGEVKPPKLPLPRKQGPTRERDQPPSRERRYAPYDQRRRDRHRSGGAHDVLEGRGRHYESYHYRPYRDDGYGNYGRTEHDYNYMYYDYHRNSSGNWAEDNFHYERWDDQSHSNYGGGQYNGDMQWRHSGYNQHRSRDRRYHQSWDHQW</sequence>
<dbReference type="InterPro" id="IPR000387">
    <property type="entry name" value="Tyr_Pase_dom"/>
</dbReference>
<dbReference type="SMART" id="SM00195">
    <property type="entry name" value="DSPc"/>
    <property type="match status" value="1"/>
</dbReference>
<feature type="compositionally biased region" description="Basic and acidic residues" evidence="3">
    <location>
        <begin position="199"/>
        <end position="220"/>
    </location>
</feature>
<evidence type="ECO:0000313" key="6">
    <source>
        <dbReference type="Proteomes" id="UP000001554"/>
    </source>
</evidence>
<dbReference type="InterPro" id="IPR029021">
    <property type="entry name" value="Prot-tyrosine_phosphatase-like"/>
</dbReference>
<protein>
    <submittedName>
        <fullName evidence="7">RNA/RNP complex-1-interacting phosphatase-like isoform X1</fullName>
    </submittedName>
</protein>
<dbReference type="Gene3D" id="3.90.190.10">
    <property type="entry name" value="Protein tyrosine phosphatase superfamily"/>
    <property type="match status" value="1"/>
</dbReference>
<evidence type="ECO:0000259" key="4">
    <source>
        <dbReference type="PROSITE" id="PS50054"/>
    </source>
</evidence>